<dbReference type="CDD" id="cd24029">
    <property type="entry name" value="ASKHA_NBD_HSP70_DnaK_HscA_HscC"/>
    <property type="match status" value="1"/>
</dbReference>
<keyword evidence="2" id="KW-0597">Phosphoprotein</keyword>
<keyword evidence="4 7" id="KW-0067">ATP-binding</keyword>
<comment type="similarity">
    <text evidence="1 7">Belongs to the heat shock protein 70 family.</text>
</comment>
<dbReference type="Gene3D" id="3.90.640.10">
    <property type="entry name" value="Actin, Chain A, domain 4"/>
    <property type="match status" value="1"/>
</dbReference>
<sequence>MAPTIGIDLGTTYSVAAFVRAGRPVILPNAEGHTLTPSVVLLQDETEVLVGTDAKNSAAEAPDDCAQFAKRGMGDPSWRFFDSRGVQHTPEQLSAMILRKVAGDAGLELGETVTDVVITVPAYFGDPQRQATKDAARIAGLNVVRLINEPTAAAIAYGVEHGENGTYLVFDLGGGTFDVTILRVADTDFQVVGTDGDRNLGGYDFDNALCEHVVRLVAEAGGPDISEDPALLAPLREKCELAKRKLSTLGQTKIPVGVGGGRAMSIEVTRADFESITRPLLGRTELITDAVLDDAGMTWAQIDRILLVGGSTRMPMVRELIERMSGRAPEIGINPDEAVALGAAILADQEVSTMTGKLPELDKVVSIKDVTSQGLGTSALDNATNRMYNAIMIPPNTKIPARVEETFYTVVPNQRRLLVDITEGNDEDPEFVTKLLERELPLPAGLPDRAPLRHIMSFDIDGLVHLEIFDETNGKHLGEVELDRPSNLGEHKVEEMRVAMRRVEVG</sequence>
<protein>
    <submittedName>
        <fullName evidence="8">Hsp70 family protein</fullName>
    </submittedName>
</protein>
<keyword evidence="9" id="KW-1185">Reference proteome</keyword>
<accession>A0ABP6QE46</accession>
<evidence type="ECO:0000313" key="9">
    <source>
        <dbReference type="Proteomes" id="UP001501237"/>
    </source>
</evidence>
<dbReference type="Gene3D" id="3.30.420.40">
    <property type="match status" value="2"/>
</dbReference>
<evidence type="ECO:0000256" key="4">
    <source>
        <dbReference type="ARBA" id="ARBA00022840"/>
    </source>
</evidence>
<evidence type="ECO:0000256" key="2">
    <source>
        <dbReference type="ARBA" id="ARBA00022553"/>
    </source>
</evidence>
<dbReference type="PRINTS" id="PR00301">
    <property type="entry name" value="HEATSHOCK70"/>
</dbReference>
<name>A0ABP6QE46_9ACTN</name>
<proteinExistence type="inferred from homology"/>
<evidence type="ECO:0000256" key="5">
    <source>
        <dbReference type="ARBA" id="ARBA00023016"/>
    </source>
</evidence>
<evidence type="ECO:0000256" key="3">
    <source>
        <dbReference type="ARBA" id="ARBA00022741"/>
    </source>
</evidence>
<dbReference type="Pfam" id="PF00012">
    <property type="entry name" value="HSP70"/>
    <property type="match status" value="2"/>
</dbReference>
<dbReference type="PROSITE" id="PS00329">
    <property type="entry name" value="HSP70_2"/>
    <property type="match status" value="1"/>
</dbReference>
<evidence type="ECO:0000256" key="1">
    <source>
        <dbReference type="ARBA" id="ARBA00007381"/>
    </source>
</evidence>
<comment type="caution">
    <text evidence="8">The sequence shown here is derived from an EMBL/GenBank/DDBJ whole genome shotgun (WGS) entry which is preliminary data.</text>
</comment>
<dbReference type="Gene3D" id="2.60.34.10">
    <property type="entry name" value="Substrate Binding Domain Of DNAk, Chain A, domain 1"/>
    <property type="match status" value="1"/>
</dbReference>
<organism evidence="8 9">
    <name type="scientific">Actinocorallia longicatena</name>
    <dbReference type="NCBI Taxonomy" id="111803"/>
    <lineage>
        <taxon>Bacteria</taxon>
        <taxon>Bacillati</taxon>
        <taxon>Actinomycetota</taxon>
        <taxon>Actinomycetes</taxon>
        <taxon>Streptosporangiales</taxon>
        <taxon>Thermomonosporaceae</taxon>
        <taxon>Actinocorallia</taxon>
    </lineage>
</organism>
<keyword evidence="5" id="KW-0346">Stress response</keyword>
<keyword evidence="3 7" id="KW-0547">Nucleotide-binding</keyword>
<dbReference type="InterPro" id="IPR013126">
    <property type="entry name" value="Hsp_70_fam"/>
</dbReference>
<dbReference type="PROSITE" id="PS00297">
    <property type="entry name" value="HSP70_1"/>
    <property type="match status" value="1"/>
</dbReference>
<dbReference type="RefSeq" id="WP_344831225.1">
    <property type="nucleotide sequence ID" value="NZ_BAAAUV010000010.1"/>
</dbReference>
<dbReference type="PANTHER" id="PTHR19375">
    <property type="entry name" value="HEAT SHOCK PROTEIN 70KDA"/>
    <property type="match status" value="1"/>
</dbReference>
<dbReference type="Proteomes" id="UP001501237">
    <property type="component" value="Unassembled WGS sequence"/>
</dbReference>
<reference evidence="9" key="1">
    <citation type="journal article" date="2019" name="Int. J. Syst. Evol. Microbiol.">
        <title>The Global Catalogue of Microorganisms (GCM) 10K type strain sequencing project: providing services to taxonomists for standard genome sequencing and annotation.</title>
        <authorList>
            <consortium name="The Broad Institute Genomics Platform"/>
            <consortium name="The Broad Institute Genome Sequencing Center for Infectious Disease"/>
            <person name="Wu L."/>
            <person name="Ma J."/>
        </authorList>
    </citation>
    <scope>NUCLEOTIDE SEQUENCE [LARGE SCALE GENOMIC DNA]</scope>
    <source>
        <strain evidence="9">JCM 9377</strain>
    </source>
</reference>
<evidence type="ECO:0000256" key="7">
    <source>
        <dbReference type="RuleBase" id="RU003322"/>
    </source>
</evidence>
<dbReference type="SUPFAM" id="SSF53067">
    <property type="entry name" value="Actin-like ATPase domain"/>
    <property type="match status" value="2"/>
</dbReference>
<dbReference type="PROSITE" id="PS01036">
    <property type="entry name" value="HSP70_3"/>
    <property type="match status" value="1"/>
</dbReference>
<gene>
    <name evidence="8" type="ORF">GCM10010468_43530</name>
</gene>
<keyword evidence="6" id="KW-0143">Chaperone</keyword>
<evidence type="ECO:0000313" key="8">
    <source>
        <dbReference type="EMBL" id="GAA3219470.1"/>
    </source>
</evidence>
<dbReference type="SUPFAM" id="SSF100920">
    <property type="entry name" value="Heat shock protein 70kD (HSP70), peptide-binding domain"/>
    <property type="match status" value="1"/>
</dbReference>
<dbReference type="InterPro" id="IPR018181">
    <property type="entry name" value="Heat_shock_70_CS"/>
</dbReference>
<dbReference type="InterPro" id="IPR029047">
    <property type="entry name" value="HSP70_peptide-bd_sf"/>
</dbReference>
<evidence type="ECO:0000256" key="6">
    <source>
        <dbReference type="ARBA" id="ARBA00023186"/>
    </source>
</evidence>
<dbReference type="InterPro" id="IPR043129">
    <property type="entry name" value="ATPase_NBD"/>
</dbReference>
<dbReference type="EMBL" id="BAAAUV010000010">
    <property type="protein sequence ID" value="GAA3219470.1"/>
    <property type="molecule type" value="Genomic_DNA"/>
</dbReference>